<evidence type="ECO:0000256" key="9">
    <source>
        <dbReference type="ARBA" id="ARBA00057269"/>
    </source>
</evidence>
<dbReference type="GO" id="GO:0005886">
    <property type="term" value="C:plasma membrane"/>
    <property type="evidence" value="ECO:0007669"/>
    <property type="project" value="UniProtKB-SubCell"/>
</dbReference>
<dbReference type="Pfam" id="PF07690">
    <property type="entry name" value="MFS_1"/>
    <property type="match status" value="1"/>
</dbReference>
<evidence type="ECO:0000256" key="1">
    <source>
        <dbReference type="ARBA" id="ARBA00004128"/>
    </source>
</evidence>
<evidence type="ECO:0000256" key="4">
    <source>
        <dbReference type="ARBA" id="ARBA00022475"/>
    </source>
</evidence>
<proteinExistence type="inferred from homology"/>
<feature type="domain" description="Major facilitator superfamily (MFS) profile" evidence="14">
    <location>
        <begin position="45"/>
        <end position="498"/>
    </location>
</feature>
<dbReference type="EMBL" id="ML994611">
    <property type="protein sequence ID" value="KAF2194448.1"/>
    <property type="molecule type" value="Genomic_DNA"/>
</dbReference>
<keyword evidence="8 13" id="KW-0472">Membrane</keyword>
<feature type="transmembrane region" description="Helical" evidence="13">
    <location>
        <begin position="232"/>
        <end position="252"/>
    </location>
</feature>
<comment type="similarity">
    <text evidence="3">Belongs to the major facilitator superfamily. TCR/Tet family.</text>
</comment>
<name>A0A6A6EUL8_9PEZI</name>
<feature type="transmembrane region" description="Helical" evidence="13">
    <location>
        <begin position="198"/>
        <end position="220"/>
    </location>
</feature>
<feature type="transmembrane region" description="Helical" evidence="13">
    <location>
        <begin position="110"/>
        <end position="129"/>
    </location>
</feature>
<dbReference type="InterPro" id="IPR011701">
    <property type="entry name" value="MFS"/>
</dbReference>
<dbReference type="InterPro" id="IPR036259">
    <property type="entry name" value="MFS_trans_sf"/>
</dbReference>
<organism evidence="15 16">
    <name type="scientific">Zopfia rhizophila CBS 207.26</name>
    <dbReference type="NCBI Taxonomy" id="1314779"/>
    <lineage>
        <taxon>Eukaryota</taxon>
        <taxon>Fungi</taxon>
        <taxon>Dikarya</taxon>
        <taxon>Ascomycota</taxon>
        <taxon>Pezizomycotina</taxon>
        <taxon>Dothideomycetes</taxon>
        <taxon>Dothideomycetes incertae sedis</taxon>
        <taxon>Zopfiaceae</taxon>
        <taxon>Zopfia</taxon>
    </lineage>
</organism>
<evidence type="ECO:0000256" key="7">
    <source>
        <dbReference type="ARBA" id="ARBA00022989"/>
    </source>
</evidence>
<feature type="transmembrane region" description="Helical" evidence="13">
    <location>
        <begin position="304"/>
        <end position="324"/>
    </location>
</feature>
<feature type="transmembrane region" description="Helical" evidence="13">
    <location>
        <begin position="367"/>
        <end position="386"/>
    </location>
</feature>
<gene>
    <name evidence="15" type="ORF">K469DRAFT_650267</name>
</gene>
<dbReference type="SUPFAM" id="SSF103473">
    <property type="entry name" value="MFS general substrate transporter"/>
    <property type="match status" value="1"/>
</dbReference>
<evidence type="ECO:0000259" key="14">
    <source>
        <dbReference type="PROSITE" id="PS50850"/>
    </source>
</evidence>
<keyword evidence="5" id="KW-0926">Vacuole</keyword>
<dbReference type="GO" id="GO:0022857">
    <property type="term" value="F:transmembrane transporter activity"/>
    <property type="evidence" value="ECO:0007669"/>
    <property type="project" value="InterPro"/>
</dbReference>
<keyword evidence="7 13" id="KW-1133">Transmembrane helix</keyword>
<dbReference type="AlphaFoldDB" id="A0A6A6EUL8"/>
<accession>A0A6A6EUL8</accession>
<evidence type="ECO:0000256" key="13">
    <source>
        <dbReference type="SAM" id="Phobius"/>
    </source>
</evidence>
<keyword evidence="16" id="KW-1185">Reference proteome</keyword>
<feature type="transmembrane region" description="Helical" evidence="13">
    <location>
        <begin position="79"/>
        <end position="98"/>
    </location>
</feature>
<dbReference type="InterPro" id="IPR020846">
    <property type="entry name" value="MFS_dom"/>
</dbReference>
<keyword evidence="4" id="KW-1003">Cell membrane</keyword>
<feature type="transmembrane region" description="Helical" evidence="13">
    <location>
        <begin position="336"/>
        <end position="360"/>
    </location>
</feature>
<feature type="transmembrane region" description="Helical" evidence="13">
    <location>
        <begin position="513"/>
        <end position="532"/>
    </location>
</feature>
<feature type="region of interest" description="Disordered" evidence="12">
    <location>
        <begin position="1"/>
        <end position="36"/>
    </location>
</feature>
<feature type="transmembrane region" description="Helical" evidence="13">
    <location>
        <begin position="435"/>
        <end position="454"/>
    </location>
</feature>
<evidence type="ECO:0000313" key="16">
    <source>
        <dbReference type="Proteomes" id="UP000800200"/>
    </source>
</evidence>
<evidence type="ECO:0000256" key="12">
    <source>
        <dbReference type="SAM" id="MobiDB-lite"/>
    </source>
</evidence>
<dbReference type="FunFam" id="1.20.1250.20:FF:000196">
    <property type="entry name" value="MFS toxin efflux pump (AflT)"/>
    <property type="match status" value="1"/>
</dbReference>
<dbReference type="PRINTS" id="PR01036">
    <property type="entry name" value="TCRTETB"/>
</dbReference>
<sequence>MVEVRPTGYEDSTTDNAAAPEALGNSCNPHGPERKSRGKLRTFTVMTGLSCTLFIAALNQTIVATAVPTICSQLNSASGYAWISAAYLLANATAAPVWVKLSDIWGRKPILLTTVALYFLASILCAVSQSMKMLIVGRAFQGTAGGGLVQLVYITISDLFSMRSRTIYLGLLQLMWAIAGGVGPVVGGSLTEFVGWRWTFWINLPVSGTTFLLLMPLDVHDPKTGVIEGIKAIDWFGSLSLLGLMVMLLLGLNFGGVTFPWDSATVICLIIFGALMSVFFVFSEKQLARHPLMPLRLFRRKSNIATLVVGFIHDFVGFATEYYLPLYFQSVKGASPLHSGLLILPITLTQALVGMATSVIVHQTGRYLEPIWIGVVLLTIGNGLYINLDTASSIGEIIGFEIVAAFGAGLLFQPPLIALQALVSPEDTATATATLGFIRNLATSLSIVIGSVVFQNGMDLRAPNLVATGLSANLTQILSGHAAAANVMVIETITDPAQRLAVKDAFAGSLRNMWILCTCTSACAIVASRFIVKQMLSKVYRETKTGLNN</sequence>
<dbReference type="Proteomes" id="UP000800200">
    <property type="component" value="Unassembled WGS sequence"/>
</dbReference>
<comment type="subcellular location">
    <subcellularLocation>
        <location evidence="2">Cell membrane</location>
        <topology evidence="2">Multi-pass membrane protein</topology>
    </subcellularLocation>
    <subcellularLocation>
        <location evidence="1">Vacuole membrane</location>
        <topology evidence="1">Multi-pass membrane protein</topology>
    </subcellularLocation>
</comment>
<keyword evidence="6 13" id="KW-0812">Transmembrane</keyword>
<dbReference type="GO" id="GO:0005774">
    <property type="term" value="C:vacuolar membrane"/>
    <property type="evidence" value="ECO:0007669"/>
    <property type="project" value="UniProtKB-SubCell"/>
</dbReference>
<dbReference type="FunFam" id="1.20.1720.10:FF:000014">
    <property type="entry name" value="MFS drug transporter, putative"/>
    <property type="match status" value="1"/>
</dbReference>
<dbReference type="PANTHER" id="PTHR23501">
    <property type="entry name" value="MAJOR FACILITATOR SUPERFAMILY"/>
    <property type="match status" value="1"/>
</dbReference>
<evidence type="ECO:0000256" key="11">
    <source>
        <dbReference type="ARBA" id="ARBA00083178"/>
    </source>
</evidence>
<dbReference type="CDD" id="cd17502">
    <property type="entry name" value="MFS_Azr1_MDR_like"/>
    <property type="match status" value="1"/>
</dbReference>
<dbReference type="OrthoDB" id="10021397at2759"/>
<evidence type="ECO:0000256" key="2">
    <source>
        <dbReference type="ARBA" id="ARBA00004651"/>
    </source>
</evidence>
<evidence type="ECO:0000256" key="8">
    <source>
        <dbReference type="ARBA" id="ARBA00023136"/>
    </source>
</evidence>
<evidence type="ECO:0000256" key="3">
    <source>
        <dbReference type="ARBA" id="ARBA00007520"/>
    </source>
</evidence>
<feature type="transmembrane region" description="Helical" evidence="13">
    <location>
        <begin position="264"/>
        <end position="283"/>
    </location>
</feature>
<feature type="transmembrane region" description="Helical" evidence="13">
    <location>
        <begin position="166"/>
        <end position="186"/>
    </location>
</feature>
<evidence type="ECO:0000313" key="15">
    <source>
        <dbReference type="EMBL" id="KAF2194448.1"/>
    </source>
</evidence>
<feature type="transmembrane region" description="Helical" evidence="13">
    <location>
        <begin position="135"/>
        <end position="154"/>
    </location>
</feature>
<feature type="transmembrane region" description="Helical" evidence="13">
    <location>
        <begin position="398"/>
        <end position="423"/>
    </location>
</feature>
<protein>
    <recommendedName>
        <fullName evidence="10">Efflux pump dotC</fullName>
    </recommendedName>
    <alternativeName>
        <fullName evidence="11">Dothistromin biosynthesis protein C</fullName>
    </alternativeName>
</protein>
<evidence type="ECO:0000256" key="10">
    <source>
        <dbReference type="ARBA" id="ARBA00069956"/>
    </source>
</evidence>
<evidence type="ECO:0000256" key="6">
    <source>
        <dbReference type="ARBA" id="ARBA00022692"/>
    </source>
</evidence>
<comment type="function">
    <text evidence="9">Efflux pump; part of the gene cluster that mediates the biosynthesis of dothistromin (DOTH), a polyketide toxin very similar in structure to the aflatoxin precursor, versicolorin B. One function of dotC may be to transport early-stage dothistromin biosynthetic intermediates from the cytoplasm into vacuoles, thereby affecting the rate of dothistromin production.</text>
</comment>
<dbReference type="PROSITE" id="PS50850">
    <property type="entry name" value="MFS"/>
    <property type="match status" value="1"/>
</dbReference>
<dbReference type="Gene3D" id="1.20.1250.20">
    <property type="entry name" value="MFS general substrate transporter like domains"/>
    <property type="match status" value="2"/>
</dbReference>
<dbReference type="PANTHER" id="PTHR23501:SF158">
    <property type="entry name" value="TRANSPORTER, PUTATIVE (AFU_ORTHOLOGUE AFUA_5G14490)-RELATED"/>
    <property type="match status" value="1"/>
</dbReference>
<reference evidence="15" key="1">
    <citation type="journal article" date="2020" name="Stud. Mycol.">
        <title>101 Dothideomycetes genomes: a test case for predicting lifestyles and emergence of pathogens.</title>
        <authorList>
            <person name="Haridas S."/>
            <person name="Albert R."/>
            <person name="Binder M."/>
            <person name="Bloem J."/>
            <person name="Labutti K."/>
            <person name="Salamov A."/>
            <person name="Andreopoulos B."/>
            <person name="Baker S."/>
            <person name="Barry K."/>
            <person name="Bills G."/>
            <person name="Bluhm B."/>
            <person name="Cannon C."/>
            <person name="Castanera R."/>
            <person name="Culley D."/>
            <person name="Daum C."/>
            <person name="Ezra D."/>
            <person name="Gonzalez J."/>
            <person name="Henrissat B."/>
            <person name="Kuo A."/>
            <person name="Liang C."/>
            <person name="Lipzen A."/>
            <person name="Lutzoni F."/>
            <person name="Magnuson J."/>
            <person name="Mondo S."/>
            <person name="Nolan M."/>
            <person name="Ohm R."/>
            <person name="Pangilinan J."/>
            <person name="Park H.-J."/>
            <person name="Ramirez L."/>
            <person name="Alfaro M."/>
            <person name="Sun H."/>
            <person name="Tritt A."/>
            <person name="Yoshinaga Y."/>
            <person name="Zwiers L.-H."/>
            <person name="Turgeon B."/>
            <person name="Goodwin S."/>
            <person name="Spatafora J."/>
            <person name="Crous P."/>
            <person name="Grigoriev I."/>
        </authorList>
    </citation>
    <scope>NUCLEOTIDE SEQUENCE</scope>
    <source>
        <strain evidence="15">CBS 207.26</strain>
    </source>
</reference>
<feature type="transmembrane region" description="Helical" evidence="13">
    <location>
        <begin position="43"/>
        <end position="67"/>
    </location>
</feature>
<evidence type="ECO:0000256" key="5">
    <source>
        <dbReference type="ARBA" id="ARBA00022554"/>
    </source>
</evidence>